<keyword evidence="10" id="KW-1185">Reference proteome</keyword>
<comment type="similarity">
    <text evidence="6">Belongs to the NFYC/HAP5 subunit family.</text>
</comment>
<dbReference type="SUPFAM" id="SSF47592">
    <property type="entry name" value="SWIB/MDM2 domain"/>
    <property type="match status" value="1"/>
</dbReference>
<dbReference type="Gene3D" id="1.10.245.10">
    <property type="entry name" value="SWIB/MDM2 domain"/>
    <property type="match status" value="1"/>
</dbReference>
<dbReference type="PROSITE" id="PS51998">
    <property type="entry name" value="DEK_C"/>
    <property type="match status" value="1"/>
</dbReference>
<evidence type="ECO:0000256" key="3">
    <source>
        <dbReference type="ARBA" id="ARBA00023125"/>
    </source>
</evidence>
<dbReference type="GO" id="GO:0016602">
    <property type="term" value="C:CCAAT-binding factor complex"/>
    <property type="evidence" value="ECO:0007669"/>
    <property type="project" value="TreeGrafter"/>
</dbReference>
<gene>
    <name evidence="9" type="primary">HAP5</name>
    <name evidence="9" type="ORF">MARU1_001716</name>
</gene>
<dbReference type="GO" id="GO:0001228">
    <property type="term" value="F:DNA-binding transcription activator activity, RNA polymerase II-specific"/>
    <property type="evidence" value="ECO:0007669"/>
    <property type="project" value="TreeGrafter"/>
</dbReference>
<keyword evidence="4" id="KW-0804">Transcription</keyword>
<keyword evidence="5" id="KW-0539">Nucleus</keyword>
<proteinExistence type="inferred from homology"/>
<reference evidence="9 10" key="1">
    <citation type="submission" date="2023-03" db="EMBL/GenBank/DDBJ databases">
        <title>Mating type loci evolution in Malassezia.</title>
        <authorList>
            <person name="Coelho M.A."/>
        </authorList>
    </citation>
    <scope>NUCLEOTIDE SEQUENCE [LARGE SCALE GENOMIC DNA]</scope>
    <source>
        <strain evidence="9 10">CBS 13387</strain>
    </source>
</reference>
<dbReference type="InterPro" id="IPR003958">
    <property type="entry name" value="CBFA_NFYB_domain"/>
</dbReference>
<evidence type="ECO:0000256" key="7">
    <source>
        <dbReference type="SAM" id="MobiDB-lite"/>
    </source>
</evidence>
<dbReference type="CDD" id="cd22908">
    <property type="entry name" value="HFD_NFYC-like"/>
    <property type="match status" value="1"/>
</dbReference>
<dbReference type="Gene3D" id="1.10.20.10">
    <property type="entry name" value="Histone, subunit A"/>
    <property type="match status" value="1"/>
</dbReference>
<feature type="region of interest" description="Disordered" evidence="7">
    <location>
        <begin position="73"/>
        <end position="115"/>
    </location>
</feature>
<dbReference type="Pfam" id="PF08766">
    <property type="entry name" value="DEK_C"/>
    <property type="match status" value="1"/>
</dbReference>
<evidence type="ECO:0000256" key="4">
    <source>
        <dbReference type="ARBA" id="ARBA00023163"/>
    </source>
</evidence>
<dbReference type="EMBL" id="CP119918">
    <property type="protein sequence ID" value="WFD15694.1"/>
    <property type="molecule type" value="Genomic_DNA"/>
</dbReference>
<dbReference type="InterPro" id="IPR014876">
    <property type="entry name" value="DEK_C"/>
</dbReference>
<dbReference type="SUPFAM" id="SSF47113">
    <property type="entry name" value="Histone-fold"/>
    <property type="match status" value="1"/>
</dbReference>
<protein>
    <submittedName>
        <fullName evidence="9">CCAAT- binding transcription factor component</fullName>
    </submittedName>
</protein>
<dbReference type="Proteomes" id="UP001217582">
    <property type="component" value="Chromosome 3"/>
</dbReference>
<name>A0AAJ5Z4G7_9BASI</name>
<dbReference type="SMART" id="SM00151">
    <property type="entry name" value="SWIB"/>
    <property type="match status" value="1"/>
</dbReference>
<dbReference type="CDD" id="cd10567">
    <property type="entry name" value="SWIB-MDM2_like"/>
    <property type="match status" value="1"/>
</dbReference>
<dbReference type="Pfam" id="PF00808">
    <property type="entry name" value="CBFD_NFYB_HMF"/>
    <property type="match status" value="1"/>
</dbReference>
<feature type="domain" description="DEK-C" evidence="8">
    <location>
        <begin position="6"/>
        <end position="67"/>
    </location>
</feature>
<evidence type="ECO:0000313" key="10">
    <source>
        <dbReference type="Proteomes" id="UP001217582"/>
    </source>
</evidence>
<accession>A0AAJ5Z4G7</accession>
<evidence type="ECO:0000256" key="5">
    <source>
        <dbReference type="ARBA" id="ARBA00023242"/>
    </source>
</evidence>
<evidence type="ECO:0000256" key="2">
    <source>
        <dbReference type="ARBA" id="ARBA00023015"/>
    </source>
</evidence>
<organism evidence="9 10">
    <name type="scientific">Malassezia arunalokei</name>
    <dbReference type="NCBI Taxonomy" id="1514897"/>
    <lineage>
        <taxon>Eukaryota</taxon>
        <taxon>Fungi</taxon>
        <taxon>Dikarya</taxon>
        <taxon>Basidiomycota</taxon>
        <taxon>Ustilaginomycotina</taxon>
        <taxon>Malasseziomycetes</taxon>
        <taxon>Malasseziales</taxon>
        <taxon>Malasseziaceae</taxon>
        <taxon>Malassezia</taxon>
    </lineage>
</organism>
<dbReference type="InterPro" id="IPR009072">
    <property type="entry name" value="Histone-fold"/>
</dbReference>
<evidence type="ECO:0000256" key="6">
    <source>
        <dbReference type="ARBA" id="ARBA00038129"/>
    </source>
</evidence>
<dbReference type="GO" id="GO:0000978">
    <property type="term" value="F:RNA polymerase II cis-regulatory region sequence-specific DNA binding"/>
    <property type="evidence" value="ECO:0007669"/>
    <property type="project" value="TreeGrafter"/>
</dbReference>
<comment type="subcellular location">
    <subcellularLocation>
        <location evidence="1">Nucleus</location>
    </subcellularLocation>
</comment>
<evidence type="ECO:0000256" key="1">
    <source>
        <dbReference type="ARBA" id="ARBA00004123"/>
    </source>
</evidence>
<keyword evidence="3" id="KW-0238">DNA-binding</keyword>
<dbReference type="AlphaFoldDB" id="A0AAJ5Z4G7"/>
<dbReference type="PANTHER" id="PTHR10252:SF8">
    <property type="entry name" value="NUCLEAR TRANSCRIPTION FACTOR Y SUBUNIT GAMMA"/>
    <property type="match status" value="1"/>
</dbReference>
<dbReference type="PANTHER" id="PTHR10252">
    <property type="entry name" value="HISTONE-LIKE TRANSCRIPTION FACTOR CCAAT-RELATED"/>
    <property type="match status" value="1"/>
</dbReference>
<evidence type="ECO:0000259" key="8">
    <source>
        <dbReference type="PROSITE" id="PS51998"/>
    </source>
</evidence>
<dbReference type="InterPro" id="IPR003121">
    <property type="entry name" value="SWIB_MDM2_domain"/>
</dbReference>
<feature type="compositionally biased region" description="Low complexity" evidence="7">
    <location>
        <begin position="102"/>
        <end position="115"/>
    </location>
</feature>
<dbReference type="InterPro" id="IPR019835">
    <property type="entry name" value="SWIB_domain"/>
</dbReference>
<dbReference type="Pfam" id="PF02201">
    <property type="entry name" value="SWIB"/>
    <property type="match status" value="1"/>
</dbReference>
<dbReference type="InterPro" id="IPR050568">
    <property type="entry name" value="Transcr_DNA_Rep_Reg"/>
</dbReference>
<keyword evidence="2" id="KW-0805">Transcription regulation</keyword>
<sequence>MADLEAGQIAQLKPRIFDVLNESDLSNVSAKKIRLALADMPEGSLPEGLDLTAQKKAIDAVIRDCYNELTQMKPAKSTKKTTTSKKRAKSENDEEPKKKRAPNPNNPLSRPLRLSSEMADVCGGSEMPRYEVVKQLWAYIKDRKLQNESNKRQLNGLTMSFYPQDQGMRPAGDAMHIQGPADMARMQDVPAMTMTAQDNVMETSPAKRLGALLQQFSRSPAQFQRYFWRHQMDLVENGFDSDGKAIDFFNLGSTPSGNGSALPLARIKKVMKNDDEVKMISAEAPILFSRACEIFIADLTCRAFMVAEENKRRTIQRSDIASAISRSELFDFLIDIVPRTEGLRHRSASVPIRNAMPSAALSAPFSGADIAPRLGMNDSAGAHQAAPFLSLRPTQQDVRTRLDPMDPSLGMNPAGQPLKGLPKAPLPSDWYSFPTNPMGDARIHPGAAAGLGMSSTNTAPPSMRSVMGRGTVDAPTFMDANSSLSMPPPPTRGSLLNMMPYPMDEAASKGTTNPNE</sequence>
<dbReference type="FunFam" id="1.10.20.10:FF:000062">
    <property type="entry name" value="Nuclear transcription factor Y subunit C"/>
    <property type="match status" value="1"/>
</dbReference>
<feature type="compositionally biased region" description="Basic residues" evidence="7">
    <location>
        <begin position="76"/>
        <end position="88"/>
    </location>
</feature>
<dbReference type="InterPro" id="IPR036885">
    <property type="entry name" value="SWIB_MDM2_dom_sf"/>
</dbReference>
<evidence type="ECO:0000313" key="9">
    <source>
        <dbReference type="EMBL" id="WFD15694.1"/>
    </source>
</evidence>
<dbReference type="GO" id="GO:0046982">
    <property type="term" value="F:protein heterodimerization activity"/>
    <property type="evidence" value="ECO:0007669"/>
    <property type="project" value="InterPro"/>
</dbReference>